<dbReference type="AlphaFoldDB" id="A0AAE0IVZ8"/>
<evidence type="ECO:0000256" key="1">
    <source>
        <dbReference type="SAM" id="SignalP"/>
    </source>
</evidence>
<comment type="caution">
    <text evidence="2">The sequence shown here is derived from an EMBL/GenBank/DDBJ whole genome shotgun (WGS) entry which is preliminary data.</text>
</comment>
<name>A0AAE0IVZ8_9PEZI</name>
<dbReference type="Proteomes" id="UP001286456">
    <property type="component" value="Unassembled WGS sequence"/>
</dbReference>
<reference evidence="2" key="2">
    <citation type="submission" date="2023-06" db="EMBL/GenBank/DDBJ databases">
        <authorList>
            <consortium name="Lawrence Berkeley National Laboratory"/>
            <person name="Haridas S."/>
            <person name="Hensen N."/>
            <person name="Bonometti L."/>
            <person name="Westerberg I."/>
            <person name="Brannstrom I.O."/>
            <person name="Guillou S."/>
            <person name="Cros-Aarteil S."/>
            <person name="Calhoun S."/>
            <person name="Kuo A."/>
            <person name="Mondo S."/>
            <person name="Pangilinan J."/>
            <person name="Riley R."/>
            <person name="Labutti K."/>
            <person name="Andreopoulos B."/>
            <person name="Lipzen A."/>
            <person name="Chen C."/>
            <person name="Yanf M."/>
            <person name="Daum C."/>
            <person name="Ng V."/>
            <person name="Clum A."/>
            <person name="Steindorff A."/>
            <person name="Ohm R."/>
            <person name="Martin F."/>
            <person name="Silar P."/>
            <person name="Natvig D."/>
            <person name="Lalanne C."/>
            <person name="Gautier V."/>
            <person name="Ament-Velasquez S.L."/>
            <person name="Kruys A."/>
            <person name="Hutchinson M.I."/>
            <person name="Powell A.J."/>
            <person name="Barry K."/>
            <person name="Miller A.N."/>
            <person name="Grigoriev I.V."/>
            <person name="Debuchy R."/>
            <person name="Gladieux P."/>
            <person name="Thoren M.H."/>
            <person name="Johannesson H."/>
        </authorList>
    </citation>
    <scope>NUCLEOTIDE SEQUENCE</scope>
    <source>
        <strain evidence="2">SMH4131-1</strain>
    </source>
</reference>
<feature type="signal peptide" evidence="1">
    <location>
        <begin position="1"/>
        <end position="18"/>
    </location>
</feature>
<evidence type="ECO:0000313" key="3">
    <source>
        <dbReference type="Proteomes" id="UP001286456"/>
    </source>
</evidence>
<sequence>MRFSLISAFVAFSGVAVAQLPTANLVEKINNLTAISTALLPETQALVGNITLLSTVTSDPWVTVLVGLYGLAAAVEQDTSALKAAGPGQYVGNDARSIGNAFRTFGKITRDLINVLIVASPLIKFVPGAAPLLYTRFATLKSDVDDFAKAIAGSIESGSAKNLTTELKTLDGTLLNAINIYNVTSTTA</sequence>
<keyword evidence="3" id="KW-1185">Reference proteome</keyword>
<proteinExistence type="predicted"/>
<evidence type="ECO:0000313" key="2">
    <source>
        <dbReference type="EMBL" id="KAK3332306.1"/>
    </source>
</evidence>
<dbReference type="EMBL" id="JAUEPO010000002">
    <property type="protein sequence ID" value="KAK3332306.1"/>
    <property type="molecule type" value="Genomic_DNA"/>
</dbReference>
<protein>
    <submittedName>
        <fullName evidence="2">Uncharacterized protein</fullName>
    </submittedName>
</protein>
<feature type="chain" id="PRO_5041929122" evidence="1">
    <location>
        <begin position="19"/>
        <end position="188"/>
    </location>
</feature>
<gene>
    <name evidence="2" type="ORF">B0T19DRAFT_99740</name>
</gene>
<organism evidence="2 3">
    <name type="scientific">Cercophora scortea</name>
    <dbReference type="NCBI Taxonomy" id="314031"/>
    <lineage>
        <taxon>Eukaryota</taxon>
        <taxon>Fungi</taxon>
        <taxon>Dikarya</taxon>
        <taxon>Ascomycota</taxon>
        <taxon>Pezizomycotina</taxon>
        <taxon>Sordariomycetes</taxon>
        <taxon>Sordariomycetidae</taxon>
        <taxon>Sordariales</taxon>
        <taxon>Lasiosphaeriaceae</taxon>
        <taxon>Cercophora</taxon>
    </lineage>
</organism>
<accession>A0AAE0IVZ8</accession>
<keyword evidence="1" id="KW-0732">Signal</keyword>
<reference evidence="2" key="1">
    <citation type="journal article" date="2023" name="Mol. Phylogenet. Evol.">
        <title>Genome-scale phylogeny and comparative genomics of the fungal order Sordariales.</title>
        <authorList>
            <person name="Hensen N."/>
            <person name="Bonometti L."/>
            <person name="Westerberg I."/>
            <person name="Brannstrom I.O."/>
            <person name="Guillou S."/>
            <person name="Cros-Aarteil S."/>
            <person name="Calhoun S."/>
            <person name="Haridas S."/>
            <person name="Kuo A."/>
            <person name="Mondo S."/>
            <person name="Pangilinan J."/>
            <person name="Riley R."/>
            <person name="LaButti K."/>
            <person name="Andreopoulos B."/>
            <person name="Lipzen A."/>
            <person name="Chen C."/>
            <person name="Yan M."/>
            <person name="Daum C."/>
            <person name="Ng V."/>
            <person name="Clum A."/>
            <person name="Steindorff A."/>
            <person name="Ohm R.A."/>
            <person name="Martin F."/>
            <person name="Silar P."/>
            <person name="Natvig D.O."/>
            <person name="Lalanne C."/>
            <person name="Gautier V."/>
            <person name="Ament-Velasquez S.L."/>
            <person name="Kruys A."/>
            <person name="Hutchinson M.I."/>
            <person name="Powell A.J."/>
            <person name="Barry K."/>
            <person name="Miller A.N."/>
            <person name="Grigoriev I.V."/>
            <person name="Debuchy R."/>
            <person name="Gladieux P."/>
            <person name="Hiltunen Thoren M."/>
            <person name="Johannesson H."/>
        </authorList>
    </citation>
    <scope>NUCLEOTIDE SEQUENCE</scope>
    <source>
        <strain evidence="2">SMH4131-1</strain>
    </source>
</reference>